<evidence type="ECO:0000313" key="1">
    <source>
        <dbReference type="EMBL" id="RRT32571.1"/>
    </source>
</evidence>
<evidence type="ECO:0000313" key="2">
    <source>
        <dbReference type="Proteomes" id="UP000287651"/>
    </source>
</evidence>
<organism evidence="1 2">
    <name type="scientific">Ensete ventricosum</name>
    <name type="common">Abyssinian banana</name>
    <name type="synonym">Musa ensete</name>
    <dbReference type="NCBI Taxonomy" id="4639"/>
    <lineage>
        <taxon>Eukaryota</taxon>
        <taxon>Viridiplantae</taxon>
        <taxon>Streptophyta</taxon>
        <taxon>Embryophyta</taxon>
        <taxon>Tracheophyta</taxon>
        <taxon>Spermatophyta</taxon>
        <taxon>Magnoliopsida</taxon>
        <taxon>Liliopsida</taxon>
        <taxon>Zingiberales</taxon>
        <taxon>Musaceae</taxon>
        <taxon>Ensete</taxon>
    </lineage>
</organism>
<accession>A0A426WZD6</accession>
<sequence>MTNPLRKRHHENKLGRMRSTQRLRWLSSSYGSTLATKLDDAQVWLRRDRYVVNCGEGLMSIDFSGHVSLAEKEGVGMQEEEIRHEACAAERMEHKLSLDNGLGVVGSSDEEDEGSGGRRLGAKGSNYEGMASWLRLRGGRRRAVAMTVVCRTREHSKSTSQEESDGSDVVLVHKKTLVESSPVEPQLTREMVTERRHHLCGMEGWATTAKAVAGVGGKQQRHHCCAQLRATVAANDNTVVGDRGEIGASRWQ</sequence>
<proteinExistence type="predicted"/>
<dbReference type="EMBL" id="AMZH03031437">
    <property type="protein sequence ID" value="RRT32571.1"/>
    <property type="molecule type" value="Genomic_DNA"/>
</dbReference>
<dbReference type="AlphaFoldDB" id="A0A426WZD6"/>
<reference evidence="1 2" key="1">
    <citation type="journal article" date="2014" name="Agronomy (Basel)">
        <title>A Draft Genome Sequence for Ensete ventricosum, the Drought-Tolerant Tree Against Hunger.</title>
        <authorList>
            <person name="Harrison J."/>
            <person name="Moore K.A."/>
            <person name="Paszkiewicz K."/>
            <person name="Jones T."/>
            <person name="Grant M."/>
            <person name="Ambacheew D."/>
            <person name="Muzemil S."/>
            <person name="Studholme D.J."/>
        </authorList>
    </citation>
    <scope>NUCLEOTIDE SEQUENCE [LARGE SCALE GENOMIC DNA]</scope>
</reference>
<comment type="caution">
    <text evidence="1">The sequence shown here is derived from an EMBL/GenBank/DDBJ whole genome shotgun (WGS) entry which is preliminary data.</text>
</comment>
<protein>
    <submittedName>
        <fullName evidence="1">Uncharacterized protein</fullName>
    </submittedName>
</protein>
<gene>
    <name evidence="1" type="ORF">B296_00058625</name>
</gene>
<name>A0A426WZD6_ENSVE</name>
<dbReference type="Proteomes" id="UP000287651">
    <property type="component" value="Unassembled WGS sequence"/>
</dbReference>